<name>A0A364Y6F6_9BACT</name>
<reference evidence="3 4" key="1">
    <citation type="submission" date="2018-06" db="EMBL/GenBank/DDBJ databases">
        <title>Chryseolinea flavus sp. nov., a member of the phylum Bacteroidetes isolated from soil.</title>
        <authorList>
            <person name="Li Y."/>
            <person name="Wang J."/>
        </authorList>
    </citation>
    <scope>NUCLEOTIDE SEQUENCE [LARGE SCALE GENOMIC DNA]</scope>
    <source>
        <strain evidence="3 4">SDU1-6</strain>
    </source>
</reference>
<keyword evidence="1" id="KW-1133">Transmembrane helix</keyword>
<gene>
    <name evidence="3" type="ORF">DQQ10_07585</name>
</gene>
<accession>A0A364Y6F6</accession>
<sequence>MFVTALIMGFTGSLHCISMCSPLSMAVTNGSRRILITKLTYNLGRILTYGLLGGVIGTFGWLLPFSTFQHTFSIVLGILLLTTAIVGMNNVQVPLISKTLGKLSLMLKTTFSAVLKRKNTFTTLLLGALNGLLPCGLTFIALTFSSTLGNPISSATFMIIFGLGTLPAMIGAAGMLQFLVRRFHLNLRKVTTAMLVISGCLLIARVLMVHEHHTKQHLGEDIVVCGR</sequence>
<keyword evidence="4" id="KW-1185">Reference proteome</keyword>
<feature type="transmembrane region" description="Helical" evidence="1">
    <location>
        <begin position="70"/>
        <end position="88"/>
    </location>
</feature>
<dbReference type="PANTHER" id="PTHR42208">
    <property type="entry name" value="HEAVY METAL TRANSPORTER-RELATED"/>
    <property type="match status" value="1"/>
</dbReference>
<organism evidence="3 4">
    <name type="scientific">Pseudochryseolinea flava</name>
    <dbReference type="NCBI Taxonomy" id="2059302"/>
    <lineage>
        <taxon>Bacteria</taxon>
        <taxon>Pseudomonadati</taxon>
        <taxon>Bacteroidota</taxon>
        <taxon>Cytophagia</taxon>
        <taxon>Cytophagales</taxon>
        <taxon>Fulvivirgaceae</taxon>
        <taxon>Pseudochryseolinea</taxon>
    </lineage>
</organism>
<proteinExistence type="predicted"/>
<evidence type="ECO:0000313" key="4">
    <source>
        <dbReference type="Proteomes" id="UP000251889"/>
    </source>
</evidence>
<dbReference type="SUPFAM" id="SSF103473">
    <property type="entry name" value="MFS general substrate transporter"/>
    <property type="match status" value="1"/>
</dbReference>
<keyword evidence="1" id="KW-0812">Transmembrane</keyword>
<feature type="transmembrane region" description="Helical" evidence="1">
    <location>
        <begin position="6"/>
        <end position="25"/>
    </location>
</feature>
<dbReference type="AlphaFoldDB" id="A0A364Y6F6"/>
<protein>
    <recommendedName>
        <fullName evidence="2">Urease accessory protein UreH-like transmembrane domain-containing protein</fullName>
    </recommendedName>
</protein>
<feature type="transmembrane region" description="Helical" evidence="1">
    <location>
        <begin position="46"/>
        <end position="64"/>
    </location>
</feature>
<dbReference type="PANTHER" id="PTHR42208:SF1">
    <property type="entry name" value="HEAVY METAL TRANSPORTER"/>
    <property type="match status" value="1"/>
</dbReference>
<dbReference type="InterPro" id="IPR036259">
    <property type="entry name" value="MFS_trans_sf"/>
</dbReference>
<dbReference type="Proteomes" id="UP000251889">
    <property type="component" value="Unassembled WGS sequence"/>
</dbReference>
<evidence type="ECO:0000259" key="2">
    <source>
        <dbReference type="Pfam" id="PF13386"/>
    </source>
</evidence>
<comment type="caution">
    <text evidence="3">The sequence shown here is derived from an EMBL/GenBank/DDBJ whole genome shotgun (WGS) entry which is preliminary data.</text>
</comment>
<dbReference type="InterPro" id="IPR039447">
    <property type="entry name" value="UreH-like_TM_dom"/>
</dbReference>
<evidence type="ECO:0000313" key="3">
    <source>
        <dbReference type="EMBL" id="RAW02385.1"/>
    </source>
</evidence>
<dbReference type="RefSeq" id="WP_112746207.1">
    <property type="nucleotide sequence ID" value="NZ_QMFY01000002.1"/>
</dbReference>
<feature type="transmembrane region" description="Helical" evidence="1">
    <location>
        <begin position="190"/>
        <end position="208"/>
    </location>
</feature>
<dbReference type="Pfam" id="PF13386">
    <property type="entry name" value="DsbD_2"/>
    <property type="match status" value="1"/>
</dbReference>
<dbReference type="OrthoDB" id="594443at2"/>
<feature type="transmembrane region" description="Helical" evidence="1">
    <location>
        <begin position="124"/>
        <end position="144"/>
    </location>
</feature>
<dbReference type="EMBL" id="QMFY01000002">
    <property type="protein sequence ID" value="RAW02385.1"/>
    <property type="molecule type" value="Genomic_DNA"/>
</dbReference>
<feature type="domain" description="Urease accessory protein UreH-like transmembrane" evidence="2">
    <location>
        <begin position="4"/>
        <end position="200"/>
    </location>
</feature>
<evidence type="ECO:0000256" key="1">
    <source>
        <dbReference type="SAM" id="Phobius"/>
    </source>
</evidence>
<keyword evidence="1" id="KW-0472">Membrane</keyword>
<feature type="transmembrane region" description="Helical" evidence="1">
    <location>
        <begin position="156"/>
        <end position="178"/>
    </location>
</feature>